<evidence type="ECO:0000256" key="5">
    <source>
        <dbReference type="ARBA" id="ARBA00022989"/>
    </source>
</evidence>
<dbReference type="Pfam" id="PF01569">
    <property type="entry name" value="PAP2"/>
    <property type="match status" value="1"/>
</dbReference>
<feature type="transmembrane region" description="Helical" evidence="7">
    <location>
        <begin position="116"/>
        <end position="145"/>
    </location>
</feature>
<keyword evidence="3 7" id="KW-0812">Transmembrane</keyword>
<keyword evidence="4" id="KW-0378">Hydrolase</keyword>
<accession>A0A3A3GER3</accession>
<keyword evidence="6 7" id="KW-0472">Membrane</keyword>
<evidence type="ECO:0000256" key="4">
    <source>
        <dbReference type="ARBA" id="ARBA00022801"/>
    </source>
</evidence>
<keyword evidence="5 7" id="KW-1133">Transmembrane helix</keyword>
<organism evidence="9 10">
    <name type="scientific">Paenibacillus thiaminolyticus</name>
    <name type="common">Bacillus thiaminolyticus</name>
    <dbReference type="NCBI Taxonomy" id="49283"/>
    <lineage>
        <taxon>Bacteria</taxon>
        <taxon>Bacillati</taxon>
        <taxon>Bacillota</taxon>
        <taxon>Bacilli</taxon>
        <taxon>Bacillales</taxon>
        <taxon>Paenibacillaceae</taxon>
        <taxon>Paenibacillus</taxon>
    </lineage>
</organism>
<keyword evidence="2" id="KW-1003">Cell membrane</keyword>
<comment type="caution">
    <text evidence="9">The sequence shown here is derived from an EMBL/GenBank/DDBJ whole genome shotgun (WGS) entry which is preliminary data.</text>
</comment>
<gene>
    <name evidence="9" type="ORF">DQX05_19095</name>
</gene>
<dbReference type="SUPFAM" id="SSF48317">
    <property type="entry name" value="Acid phosphatase/Vanadium-dependent haloperoxidase"/>
    <property type="match status" value="1"/>
</dbReference>
<proteinExistence type="predicted"/>
<feature type="transmembrane region" description="Helical" evidence="7">
    <location>
        <begin position="157"/>
        <end position="175"/>
    </location>
</feature>
<feature type="transmembrane region" description="Helical" evidence="7">
    <location>
        <begin position="63"/>
        <end position="81"/>
    </location>
</feature>
<dbReference type="GO" id="GO:0016787">
    <property type="term" value="F:hydrolase activity"/>
    <property type="evidence" value="ECO:0007669"/>
    <property type="project" value="UniProtKB-KW"/>
</dbReference>
<dbReference type="GO" id="GO:0005886">
    <property type="term" value="C:plasma membrane"/>
    <property type="evidence" value="ECO:0007669"/>
    <property type="project" value="UniProtKB-SubCell"/>
</dbReference>
<evidence type="ECO:0000256" key="6">
    <source>
        <dbReference type="ARBA" id="ARBA00023136"/>
    </source>
</evidence>
<evidence type="ECO:0000256" key="1">
    <source>
        <dbReference type="ARBA" id="ARBA00004651"/>
    </source>
</evidence>
<dbReference type="InterPro" id="IPR036938">
    <property type="entry name" value="PAP2/HPO_sf"/>
</dbReference>
<dbReference type="EMBL" id="QYZD01000019">
    <property type="protein sequence ID" value="RJG21971.1"/>
    <property type="molecule type" value="Genomic_DNA"/>
</dbReference>
<evidence type="ECO:0000256" key="2">
    <source>
        <dbReference type="ARBA" id="ARBA00022475"/>
    </source>
</evidence>
<name>A0A3A3GER3_PANTH</name>
<dbReference type="InterPro" id="IPR000326">
    <property type="entry name" value="PAP2/HPO"/>
</dbReference>
<evidence type="ECO:0000259" key="8">
    <source>
        <dbReference type="SMART" id="SM00014"/>
    </source>
</evidence>
<evidence type="ECO:0000313" key="9">
    <source>
        <dbReference type="EMBL" id="RJG21971.1"/>
    </source>
</evidence>
<dbReference type="PANTHER" id="PTHR14969">
    <property type="entry name" value="SPHINGOSINE-1-PHOSPHATE PHOSPHOHYDROLASE"/>
    <property type="match status" value="1"/>
</dbReference>
<feature type="domain" description="Phosphatidic acid phosphatase type 2/haloperoxidase" evidence="8">
    <location>
        <begin position="65"/>
        <end position="172"/>
    </location>
</feature>
<dbReference type="PANTHER" id="PTHR14969:SF62">
    <property type="entry name" value="DECAPRENYLPHOSPHORYL-5-PHOSPHORIBOSE PHOSPHATASE RV3807C-RELATED"/>
    <property type="match status" value="1"/>
</dbReference>
<dbReference type="Proteomes" id="UP000266177">
    <property type="component" value="Unassembled WGS sequence"/>
</dbReference>
<dbReference type="SMART" id="SM00014">
    <property type="entry name" value="acidPPc"/>
    <property type="match status" value="1"/>
</dbReference>
<sequence>MLTRVIAWLGYRERQLFLWINQRLHHHWMNLVLYTMTHLGGATFTIAFSLILGLFAPDPWSRIGWQCLVALAVSHIPVFLIKKWYPRVRPHLALPGIRTFRKPLIDHSFPSGHTTAIFSIVMPIMMAFPILTWALLPVALIVAMSRMYLGLHYPSDCLAGALLGTGAAIGTVSFWT</sequence>
<reference evidence="9 10" key="1">
    <citation type="submission" date="2018-09" db="EMBL/GenBank/DDBJ databases">
        <title>Paenibacillus SK2017-BO5.</title>
        <authorList>
            <person name="Piskunova J.V."/>
            <person name="Dubiley S.A."/>
            <person name="Severinov K.V."/>
        </authorList>
    </citation>
    <scope>NUCLEOTIDE SEQUENCE [LARGE SCALE GENOMIC DNA]</scope>
    <source>
        <strain evidence="9 10">BO5</strain>
    </source>
</reference>
<dbReference type="AlphaFoldDB" id="A0A3A3GER3"/>
<protein>
    <submittedName>
        <fullName evidence="9">Phosphatase PAP2 family protein</fullName>
    </submittedName>
</protein>
<evidence type="ECO:0000256" key="7">
    <source>
        <dbReference type="SAM" id="Phobius"/>
    </source>
</evidence>
<comment type="subcellular location">
    <subcellularLocation>
        <location evidence="1">Cell membrane</location>
        <topology evidence="1">Multi-pass membrane protein</topology>
    </subcellularLocation>
</comment>
<dbReference type="Gene3D" id="1.20.144.10">
    <property type="entry name" value="Phosphatidic acid phosphatase type 2/haloperoxidase"/>
    <property type="match status" value="1"/>
</dbReference>
<feature type="transmembrane region" description="Helical" evidence="7">
    <location>
        <begin position="31"/>
        <end position="56"/>
    </location>
</feature>
<evidence type="ECO:0000313" key="10">
    <source>
        <dbReference type="Proteomes" id="UP000266177"/>
    </source>
</evidence>
<evidence type="ECO:0000256" key="3">
    <source>
        <dbReference type="ARBA" id="ARBA00022692"/>
    </source>
</evidence>
<dbReference type="OrthoDB" id="9789113at2"/>